<feature type="domain" description="Amidohydrolase-related" evidence="4">
    <location>
        <begin position="5"/>
        <end position="226"/>
    </location>
</feature>
<keyword evidence="2 3" id="KW-0456">Lyase</keyword>
<evidence type="ECO:0000256" key="1">
    <source>
        <dbReference type="ARBA" id="ARBA00022793"/>
    </source>
</evidence>
<sequence length="254" mass="28400">MAVQVNDQLAATISNATDRFGAFASLAMHNATNAALELKRTVHDLGFLGALLNDYQQSGSDGQTLLYYDQPEYDVFWQMVSDLDVPVYFHPRTSIQTILNLSFSHAPFLIGPAQEFAVGLSTHILGLCTNGVFDRFPKLKIIVGHMGERIPSDLVRIDTQLKREIPFGLMMKQNVTTYFRKNIFETTSGNFAPDLLNFHIGQIGLDRIMYSIDYPFVNIPDGTAFINALSRTMIPEDHNSLARGLAIKVLRLDD</sequence>
<gene>
    <name evidence="5" type="ORF">JR316_011641</name>
</gene>
<organism evidence="5">
    <name type="scientific">Psilocybe cubensis</name>
    <name type="common">Psychedelic mushroom</name>
    <name type="synonym">Stropharia cubensis</name>
    <dbReference type="NCBI Taxonomy" id="181762"/>
    <lineage>
        <taxon>Eukaryota</taxon>
        <taxon>Fungi</taxon>
        <taxon>Dikarya</taxon>
        <taxon>Basidiomycota</taxon>
        <taxon>Agaricomycotina</taxon>
        <taxon>Agaricomycetes</taxon>
        <taxon>Agaricomycetidae</taxon>
        <taxon>Agaricales</taxon>
        <taxon>Agaricineae</taxon>
        <taxon>Strophariaceae</taxon>
        <taxon>Psilocybe</taxon>
    </lineage>
</organism>
<dbReference type="Pfam" id="PF04909">
    <property type="entry name" value="Amidohydro_2"/>
    <property type="match status" value="1"/>
</dbReference>
<evidence type="ECO:0000256" key="2">
    <source>
        <dbReference type="ARBA" id="ARBA00023239"/>
    </source>
</evidence>
<name>A0A8H7XM00_PSICU</name>
<dbReference type="InterPro" id="IPR032466">
    <property type="entry name" value="Metal_Hydrolase"/>
</dbReference>
<evidence type="ECO:0000256" key="3">
    <source>
        <dbReference type="RuleBase" id="RU366045"/>
    </source>
</evidence>
<dbReference type="InterPro" id="IPR006680">
    <property type="entry name" value="Amidohydro-rel"/>
</dbReference>
<dbReference type="GO" id="GO:0016787">
    <property type="term" value="F:hydrolase activity"/>
    <property type="evidence" value="ECO:0007669"/>
    <property type="project" value="InterPro"/>
</dbReference>
<dbReference type="EMBL" id="JAFIQS010000015">
    <property type="protein sequence ID" value="KAG5163297.1"/>
    <property type="molecule type" value="Genomic_DNA"/>
</dbReference>
<dbReference type="GO" id="GO:0019748">
    <property type="term" value="P:secondary metabolic process"/>
    <property type="evidence" value="ECO:0007669"/>
    <property type="project" value="TreeGrafter"/>
</dbReference>
<comment type="similarity">
    <text evidence="3">Belongs to the metallo-dependent hydrolases superfamily.</text>
</comment>
<dbReference type="PANTHER" id="PTHR21240">
    <property type="entry name" value="2-AMINO-3-CARBOXYLMUCONATE-6-SEMIALDEHYDE DECARBOXYLASE"/>
    <property type="match status" value="1"/>
</dbReference>
<keyword evidence="1 3" id="KW-0210">Decarboxylase</keyword>
<accession>A0A8H7XM00</accession>
<dbReference type="SUPFAM" id="SSF51556">
    <property type="entry name" value="Metallo-dependent hydrolases"/>
    <property type="match status" value="1"/>
</dbReference>
<dbReference type="AlphaFoldDB" id="A0A8H7XM00"/>
<protein>
    <recommendedName>
        <fullName evidence="4">Amidohydrolase-related domain-containing protein</fullName>
    </recommendedName>
</protein>
<dbReference type="PANTHER" id="PTHR21240:SF31">
    <property type="entry name" value="AMIDOHYDROLASE FAMILY PROTEIN (AFU_ORTHOLOGUE AFUA_7G05840)"/>
    <property type="match status" value="1"/>
</dbReference>
<dbReference type="Gene3D" id="3.20.20.140">
    <property type="entry name" value="Metal-dependent hydrolases"/>
    <property type="match status" value="1"/>
</dbReference>
<reference evidence="5" key="1">
    <citation type="submission" date="2021-02" db="EMBL/GenBank/DDBJ databases">
        <title>Psilocybe cubensis genome.</title>
        <authorList>
            <person name="Mckernan K.J."/>
            <person name="Crawford S."/>
            <person name="Trippe A."/>
            <person name="Kane L.T."/>
            <person name="Mclaughlin S."/>
        </authorList>
    </citation>
    <scope>NUCLEOTIDE SEQUENCE [LARGE SCALE GENOMIC DNA]</scope>
    <source>
        <strain evidence="5">MGC-MH-2018</strain>
    </source>
</reference>
<dbReference type="GO" id="GO:0005829">
    <property type="term" value="C:cytosol"/>
    <property type="evidence" value="ECO:0007669"/>
    <property type="project" value="TreeGrafter"/>
</dbReference>
<dbReference type="InterPro" id="IPR032465">
    <property type="entry name" value="ACMSD"/>
</dbReference>
<evidence type="ECO:0000259" key="4">
    <source>
        <dbReference type="Pfam" id="PF04909"/>
    </source>
</evidence>
<comment type="caution">
    <text evidence="5">The sequence shown here is derived from an EMBL/GenBank/DDBJ whole genome shotgun (WGS) entry which is preliminary data.</text>
</comment>
<proteinExistence type="inferred from homology"/>
<evidence type="ECO:0000313" key="5">
    <source>
        <dbReference type="EMBL" id="KAG5163297.1"/>
    </source>
</evidence>
<dbReference type="GO" id="GO:0016831">
    <property type="term" value="F:carboxy-lyase activity"/>
    <property type="evidence" value="ECO:0007669"/>
    <property type="project" value="UniProtKB-KW"/>
</dbReference>